<reference evidence="2" key="1">
    <citation type="journal article" date="2014" name="PLoS ONE">
        <title>Transcriptome-Based Identification of ABC Transporters in the Western Tarnished Plant Bug Lygus hesperus.</title>
        <authorList>
            <person name="Hull J.J."/>
            <person name="Chaney K."/>
            <person name="Geib S.M."/>
            <person name="Fabrick J.A."/>
            <person name="Brent C.S."/>
            <person name="Walsh D."/>
            <person name="Lavine L.C."/>
        </authorList>
    </citation>
    <scope>NUCLEOTIDE SEQUENCE</scope>
</reference>
<feature type="compositionally biased region" description="Low complexity" evidence="1">
    <location>
        <begin position="104"/>
        <end position="117"/>
    </location>
</feature>
<gene>
    <name evidence="2" type="primary">bchB_1</name>
    <name evidence="3" type="synonym">bchB_0</name>
    <name evidence="2" type="ORF">CM83_22850</name>
    <name evidence="3" type="ORF">CM83_22851</name>
</gene>
<feature type="region of interest" description="Disordered" evidence="1">
    <location>
        <begin position="104"/>
        <end position="130"/>
    </location>
</feature>
<organism evidence="2">
    <name type="scientific">Lygus hesperus</name>
    <name type="common">Western plant bug</name>
    <dbReference type="NCBI Taxonomy" id="30085"/>
    <lineage>
        <taxon>Eukaryota</taxon>
        <taxon>Metazoa</taxon>
        <taxon>Ecdysozoa</taxon>
        <taxon>Arthropoda</taxon>
        <taxon>Hexapoda</taxon>
        <taxon>Insecta</taxon>
        <taxon>Pterygota</taxon>
        <taxon>Neoptera</taxon>
        <taxon>Paraneoptera</taxon>
        <taxon>Hemiptera</taxon>
        <taxon>Heteroptera</taxon>
        <taxon>Panheteroptera</taxon>
        <taxon>Cimicomorpha</taxon>
        <taxon>Miridae</taxon>
        <taxon>Mirini</taxon>
        <taxon>Lygus</taxon>
    </lineage>
</organism>
<sequence length="130" mass="13130">CVCACVCTLRQHFTNTPTDGAGATKEYIQSTVSNFAASMAGIERKGDGSVEVSQTAKKAATVLSSILPVVTKYINLVQNPTNDATTHDGSNLAAAAGSLVSQLTHGGSTGTSATDSSNPLALLSNVGTNV</sequence>
<accession>A0A0A9Z667</accession>
<proteinExistence type="predicted"/>
<name>A0A0A9Z667_LYGHE</name>
<dbReference type="AlphaFoldDB" id="A0A0A9Z667"/>
<evidence type="ECO:0000313" key="2">
    <source>
        <dbReference type="EMBL" id="JAG39959.1"/>
    </source>
</evidence>
<dbReference type="EMBL" id="GBHO01003645">
    <property type="protein sequence ID" value="JAG39959.1"/>
    <property type="molecule type" value="Transcribed_RNA"/>
</dbReference>
<protein>
    <submittedName>
        <fullName evidence="2">Light-independent protochlorophyllide reductase subunit B</fullName>
    </submittedName>
</protein>
<dbReference type="EMBL" id="GBHO01003643">
    <property type="protein sequence ID" value="JAG39961.1"/>
    <property type="molecule type" value="Transcribed_RNA"/>
</dbReference>
<evidence type="ECO:0000256" key="1">
    <source>
        <dbReference type="SAM" id="MobiDB-lite"/>
    </source>
</evidence>
<reference evidence="2" key="2">
    <citation type="submission" date="2014-07" db="EMBL/GenBank/DDBJ databases">
        <authorList>
            <person name="Hull J."/>
        </authorList>
    </citation>
    <scope>NUCLEOTIDE SEQUENCE</scope>
</reference>
<feature type="non-terminal residue" evidence="2">
    <location>
        <position position="1"/>
    </location>
</feature>
<evidence type="ECO:0000313" key="3">
    <source>
        <dbReference type="EMBL" id="JAG39961.1"/>
    </source>
</evidence>